<name>A0A917HVD9_9SPHI</name>
<organism evidence="2 3">
    <name type="scientific">Parapedobacter pyrenivorans</name>
    <dbReference type="NCBI Taxonomy" id="1305674"/>
    <lineage>
        <taxon>Bacteria</taxon>
        <taxon>Pseudomonadati</taxon>
        <taxon>Bacteroidota</taxon>
        <taxon>Sphingobacteriia</taxon>
        <taxon>Sphingobacteriales</taxon>
        <taxon>Sphingobacteriaceae</taxon>
        <taxon>Parapedobacter</taxon>
    </lineage>
</organism>
<evidence type="ECO:0000313" key="2">
    <source>
        <dbReference type="EMBL" id="GGG90460.1"/>
    </source>
</evidence>
<evidence type="ECO:0000256" key="1">
    <source>
        <dbReference type="SAM" id="MobiDB-lite"/>
    </source>
</evidence>
<comment type="caution">
    <text evidence="2">The sequence shown here is derived from an EMBL/GenBank/DDBJ whole genome shotgun (WGS) entry which is preliminary data.</text>
</comment>
<keyword evidence="3" id="KW-1185">Reference proteome</keyword>
<sequence length="116" mass="13123">MTGWMAEVDQGVEQHQKTDGSNIIFKARKMKDEGKDGFNVGINNIADFGDMETTTEVSMTDTQKPLNFFANFVRNAVIDEGSIADDEREEDDKEKKLDRKKGRKGKNSLDRSCNRS</sequence>
<dbReference type="EMBL" id="BMER01000002">
    <property type="protein sequence ID" value="GGG90460.1"/>
    <property type="molecule type" value="Genomic_DNA"/>
</dbReference>
<dbReference type="AlphaFoldDB" id="A0A917HVD9"/>
<protein>
    <submittedName>
        <fullName evidence="2">Uncharacterized protein</fullName>
    </submittedName>
</protein>
<feature type="compositionally biased region" description="Acidic residues" evidence="1">
    <location>
        <begin position="82"/>
        <end position="92"/>
    </location>
</feature>
<accession>A0A917HVD9</accession>
<reference evidence="2" key="1">
    <citation type="journal article" date="2014" name="Int. J. Syst. Evol. Microbiol.">
        <title>Complete genome sequence of Corynebacterium casei LMG S-19264T (=DSM 44701T), isolated from a smear-ripened cheese.</title>
        <authorList>
            <consortium name="US DOE Joint Genome Institute (JGI-PGF)"/>
            <person name="Walter F."/>
            <person name="Albersmeier A."/>
            <person name="Kalinowski J."/>
            <person name="Ruckert C."/>
        </authorList>
    </citation>
    <scope>NUCLEOTIDE SEQUENCE</scope>
    <source>
        <strain evidence="2">CGMCC 1.12195</strain>
    </source>
</reference>
<reference evidence="2" key="2">
    <citation type="submission" date="2020-09" db="EMBL/GenBank/DDBJ databases">
        <authorList>
            <person name="Sun Q."/>
            <person name="Zhou Y."/>
        </authorList>
    </citation>
    <scope>NUCLEOTIDE SEQUENCE</scope>
    <source>
        <strain evidence="2">CGMCC 1.12195</strain>
    </source>
</reference>
<feature type="compositionally biased region" description="Basic and acidic residues" evidence="1">
    <location>
        <begin position="107"/>
        <end position="116"/>
    </location>
</feature>
<gene>
    <name evidence="2" type="ORF">GCM10007415_26200</name>
</gene>
<dbReference type="Proteomes" id="UP000660862">
    <property type="component" value="Unassembled WGS sequence"/>
</dbReference>
<proteinExistence type="predicted"/>
<evidence type="ECO:0000313" key="3">
    <source>
        <dbReference type="Proteomes" id="UP000660862"/>
    </source>
</evidence>
<feature type="region of interest" description="Disordered" evidence="1">
    <location>
        <begin position="80"/>
        <end position="116"/>
    </location>
</feature>